<accession>A0A1H2HLQ1</accession>
<feature type="transmembrane region" description="Helical" evidence="1">
    <location>
        <begin position="6"/>
        <end position="26"/>
    </location>
</feature>
<reference evidence="3" key="1">
    <citation type="submission" date="2016-10" db="EMBL/GenBank/DDBJ databases">
        <authorList>
            <person name="Varghese N."/>
            <person name="Submissions S."/>
        </authorList>
    </citation>
    <scope>NUCLEOTIDE SEQUENCE [LARGE SCALE GENOMIC DNA]</scope>
    <source>
        <strain evidence="3">Nm10</strain>
    </source>
</reference>
<organism evidence="2 3">
    <name type="scientific">Nitrosomonas ureae</name>
    <dbReference type="NCBI Taxonomy" id="44577"/>
    <lineage>
        <taxon>Bacteria</taxon>
        <taxon>Pseudomonadati</taxon>
        <taxon>Pseudomonadota</taxon>
        <taxon>Betaproteobacteria</taxon>
        <taxon>Nitrosomonadales</taxon>
        <taxon>Nitrosomonadaceae</taxon>
        <taxon>Nitrosomonas</taxon>
    </lineage>
</organism>
<keyword evidence="1" id="KW-0472">Membrane</keyword>
<dbReference type="EMBL" id="FNLN01000055">
    <property type="protein sequence ID" value="SDU32797.1"/>
    <property type="molecule type" value="Genomic_DNA"/>
</dbReference>
<evidence type="ECO:0000256" key="1">
    <source>
        <dbReference type="SAM" id="Phobius"/>
    </source>
</evidence>
<protein>
    <submittedName>
        <fullName evidence="2">Uncharacterized protein</fullName>
    </submittedName>
</protein>
<proteinExistence type="predicted"/>
<dbReference type="AlphaFoldDB" id="A0A1H2HLQ1"/>
<gene>
    <name evidence="2" type="ORF">SAMN05216406_1559</name>
</gene>
<name>A0A1H2HLQ1_9PROT</name>
<keyword evidence="3" id="KW-1185">Reference proteome</keyword>
<dbReference type="Proteomes" id="UP000182882">
    <property type="component" value="Unassembled WGS sequence"/>
</dbReference>
<keyword evidence="1" id="KW-1133">Transmembrane helix</keyword>
<evidence type="ECO:0000313" key="2">
    <source>
        <dbReference type="EMBL" id="SDU32797.1"/>
    </source>
</evidence>
<evidence type="ECO:0000313" key="3">
    <source>
        <dbReference type="Proteomes" id="UP000182882"/>
    </source>
</evidence>
<keyword evidence="1" id="KW-0812">Transmembrane</keyword>
<sequence length="92" mass="10618">MCSNNFFLQILLAFYLNPFLVTKTILFKEKLINIGFDNIEISAQRHSSDILDVTAVARALVFSPVISEIRDRGGRSELFYRYLDCCYRQTSS</sequence>